<gene>
    <name evidence="1" type="ORF">Godav_010312</name>
</gene>
<keyword evidence="2" id="KW-1185">Reference proteome</keyword>
<sequence>MFYPKSTVFCFFLLALFSTLLAVFSFFFYLSLASQLFIVNLLPTPSQYSLNRWQTNLLRIRPHRPPACSLSPSILNLPPPLQLH</sequence>
<accession>A0A7J8SGQ4</accession>
<feature type="non-terminal residue" evidence="1">
    <location>
        <position position="84"/>
    </location>
</feature>
<evidence type="ECO:0000313" key="1">
    <source>
        <dbReference type="EMBL" id="MBA0625065.1"/>
    </source>
</evidence>
<dbReference type="AlphaFoldDB" id="A0A7J8SGQ4"/>
<name>A0A7J8SGQ4_GOSDV</name>
<dbReference type="EMBL" id="JABFAC010000009">
    <property type="protein sequence ID" value="MBA0625065.1"/>
    <property type="molecule type" value="Genomic_DNA"/>
</dbReference>
<dbReference type="Proteomes" id="UP000593561">
    <property type="component" value="Unassembled WGS sequence"/>
</dbReference>
<organism evidence="1 2">
    <name type="scientific">Gossypium davidsonii</name>
    <name type="common">Davidson's cotton</name>
    <name type="synonym">Gossypium klotzschianum subsp. davidsonii</name>
    <dbReference type="NCBI Taxonomy" id="34287"/>
    <lineage>
        <taxon>Eukaryota</taxon>
        <taxon>Viridiplantae</taxon>
        <taxon>Streptophyta</taxon>
        <taxon>Embryophyta</taxon>
        <taxon>Tracheophyta</taxon>
        <taxon>Spermatophyta</taxon>
        <taxon>Magnoliopsida</taxon>
        <taxon>eudicotyledons</taxon>
        <taxon>Gunneridae</taxon>
        <taxon>Pentapetalae</taxon>
        <taxon>rosids</taxon>
        <taxon>malvids</taxon>
        <taxon>Malvales</taxon>
        <taxon>Malvaceae</taxon>
        <taxon>Malvoideae</taxon>
        <taxon>Gossypium</taxon>
    </lineage>
</organism>
<reference evidence="1 2" key="1">
    <citation type="journal article" date="2019" name="Genome Biol. Evol.">
        <title>Insights into the evolution of the New World diploid cottons (Gossypium, subgenus Houzingenia) based on genome sequencing.</title>
        <authorList>
            <person name="Grover C.E."/>
            <person name="Arick M.A. 2nd"/>
            <person name="Thrash A."/>
            <person name="Conover J.L."/>
            <person name="Sanders W.S."/>
            <person name="Peterson D.G."/>
            <person name="Frelichowski J.E."/>
            <person name="Scheffler J.A."/>
            <person name="Scheffler B.E."/>
            <person name="Wendel J.F."/>
        </authorList>
    </citation>
    <scope>NUCLEOTIDE SEQUENCE [LARGE SCALE GENOMIC DNA]</scope>
    <source>
        <strain evidence="1">27</strain>
        <tissue evidence="1">Leaf</tissue>
    </source>
</reference>
<proteinExistence type="predicted"/>
<evidence type="ECO:0000313" key="2">
    <source>
        <dbReference type="Proteomes" id="UP000593561"/>
    </source>
</evidence>
<comment type="caution">
    <text evidence="1">The sequence shown here is derived from an EMBL/GenBank/DDBJ whole genome shotgun (WGS) entry which is preliminary data.</text>
</comment>
<protein>
    <submittedName>
        <fullName evidence="1">Uncharacterized protein</fullName>
    </submittedName>
</protein>